<protein>
    <submittedName>
        <fullName evidence="2">Uncharacterized protein</fullName>
    </submittedName>
</protein>
<organism evidence="2 3">
    <name type="scientific">Methylocystis iwaonis</name>
    <dbReference type="NCBI Taxonomy" id="2885079"/>
    <lineage>
        <taxon>Bacteria</taxon>
        <taxon>Pseudomonadati</taxon>
        <taxon>Pseudomonadota</taxon>
        <taxon>Alphaproteobacteria</taxon>
        <taxon>Hyphomicrobiales</taxon>
        <taxon>Methylocystaceae</taxon>
        <taxon>Methylocystis</taxon>
    </lineage>
</organism>
<evidence type="ECO:0000313" key="3">
    <source>
        <dbReference type="Proteomes" id="UP001317629"/>
    </source>
</evidence>
<accession>A0ABM8EAU6</accession>
<gene>
    <name evidence="2" type="ORF">SS37A_26510</name>
</gene>
<dbReference type="EMBL" id="AP027142">
    <property type="protein sequence ID" value="BDV35122.1"/>
    <property type="molecule type" value="Genomic_DNA"/>
</dbReference>
<evidence type="ECO:0000256" key="1">
    <source>
        <dbReference type="SAM" id="Phobius"/>
    </source>
</evidence>
<keyword evidence="1" id="KW-0812">Transmembrane</keyword>
<proteinExistence type="predicted"/>
<sequence length="203" mass="22527">MSSLISLARLFGVAFVVAFFAPVCANAISMDKASTIRDQCEISIGPDLIGVVSYMPDRSRDRFCGDFPSTGRIILTIDLIAERLRQLPIEVRIVREKNGPISLEEDPAPFTVAYLPPRLYPGGAVPMEHMFDESGAYAALITVTENSGTKRTTRFAINVGGPLQFYATAMLSAVFIFGAAFLYWRYTEEKKQRDRASRAFRPT</sequence>
<name>A0ABM8EAU6_9HYPH</name>
<reference evidence="2 3" key="1">
    <citation type="journal article" date="2023" name="Int. J. Syst. Evol. Microbiol.">
        <title>Methylocystis iwaonis sp. nov., a type II methane-oxidizing bacterium from surface soil of a rice paddy field in Japan, and emended description of the genus Methylocystis (ex Whittenbury et al. 1970) Bowman et al. 1993.</title>
        <authorList>
            <person name="Kaise H."/>
            <person name="Sawadogo J.B."/>
            <person name="Alam M.S."/>
            <person name="Ueno C."/>
            <person name="Dianou D."/>
            <person name="Shinjo R."/>
            <person name="Asakawa S."/>
        </authorList>
    </citation>
    <scope>NUCLEOTIDE SEQUENCE [LARGE SCALE GENOMIC DNA]</scope>
    <source>
        <strain evidence="2 3">SS37A-Re</strain>
    </source>
</reference>
<dbReference type="RefSeq" id="WP_281928463.1">
    <property type="nucleotide sequence ID" value="NZ_AP027142.1"/>
</dbReference>
<dbReference type="Proteomes" id="UP001317629">
    <property type="component" value="Chromosome"/>
</dbReference>
<keyword evidence="1" id="KW-0472">Membrane</keyword>
<keyword evidence="1" id="KW-1133">Transmembrane helix</keyword>
<keyword evidence="3" id="KW-1185">Reference proteome</keyword>
<feature type="transmembrane region" description="Helical" evidence="1">
    <location>
        <begin position="163"/>
        <end position="184"/>
    </location>
</feature>
<evidence type="ECO:0000313" key="2">
    <source>
        <dbReference type="EMBL" id="BDV35122.1"/>
    </source>
</evidence>